<dbReference type="SUPFAM" id="SSF53850">
    <property type="entry name" value="Periplasmic binding protein-like II"/>
    <property type="match status" value="1"/>
</dbReference>
<organism evidence="1 2">
    <name type="scientific">Angustibacter aerolatus</name>
    <dbReference type="NCBI Taxonomy" id="1162965"/>
    <lineage>
        <taxon>Bacteria</taxon>
        <taxon>Bacillati</taxon>
        <taxon>Actinomycetota</taxon>
        <taxon>Actinomycetes</taxon>
        <taxon>Kineosporiales</taxon>
        <taxon>Kineosporiaceae</taxon>
    </lineage>
</organism>
<reference evidence="2" key="1">
    <citation type="journal article" date="2019" name="Int. J. Syst. Evol. Microbiol.">
        <title>The Global Catalogue of Microorganisms (GCM) 10K type strain sequencing project: providing services to taxonomists for standard genome sequencing and annotation.</title>
        <authorList>
            <consortium name="The Broad Institute Genomics Platform"/>
            <consortium name="The Broad Institute Genome Sequencing Center for Infectious Disease"/>
            <person name="Wu L."/>
            <person name="Ma J."/>
        </authorList>
    </citation>
    <scope>NUCLEOTIDE SEQUENCE [LARGE SCALE GENOMIC DNA]</scope>
    <source>
        <strain evidence="2">NBRC 108730</strain>
    </source>
</reference>
<dbReference type="EMBL" id="BSUZ01000001">
    <property type="protein sequence ID" value="GMA87313.1"/>
    <property type="molecule type" value="Genomic_DNA"/>
</dbReference>
<sequence length="64" mass="6715">MQSLVAAGLGVGLLPSATEALPGVEVIGLREPEVLMRWYAVTRRGTARWAPLALVVDRLAASSA</sequence>
<dbReference type="Gene3D" id="3.40.190.10">
    <property type="entry name" value="Periplasmic binding protein-like II"/>
    <property type="match status" value="1"/>
</dbReference>
<dbReference type="Proteomes" id="UP001157017">
    <property type="component" value="Unassembled WGS sequence"/>
</dbReference>
<evidence type="ECO:0000313" key="1">
    <source>
        <dbReference type="EMBL" id="GMA87313.1"/>
    </source>
</evidence>
<keyword evidence="2" id="KW-1185">Reference proteome</keyword>
<protein>
    <recommendedName>
        <fullName evidence="3">LysR substrate-binding domain-containing protein</fullName>
    </recommendedName>
</protein>
<accession>A0ABQ6JGJ7</accession>
<evidence type="ECO:0000313" key="2">
    <source>
        <dbReference type="Proteomes" id="UP001157017"/>
    </source>
</evidence>
<evidence type="ECO:0008006" key="3">
    <source>
        <dbReference type="Google" id="ProtNLM"/>
    </source>
</evidence>
<comment type="caution">
    <text evidence="1">The sequence shown here is derived from an EMBL/GenBank/DDBJ whole genome shotgun (WGS) entry which is preliminary data.</text>
</comment>
<name>A0ABQ6JGJ7_9ACTN</name>
<gene>
    <name evidence="1" type="ORF">GCM10025868_25630</name>
</gene>
<proteinExistence type="predicted"/>